<evidence type="ECO:0000259" key="1">
    <source>
        <dbReference type="Pfam" id="PF00668"/>
    </source>
</evidence>
<dbReference type="PANTHER" id="PTHR45527">
    <property type="entry name" value="NONRIBOSOMAL PEPTIDE SYNTHETASE"/>
    <property type="match status" value="1"/>
</dbReference>
<dbReference type="InterPro" id="IPR023213">
    <property type="entry name" value="CAT-like_dom_sf"/>
</dbReference>
<dbReference type="Gene3D" id="3.30.559.30">
    <property type="entry name" value="Nonribosomal peptide synthetase, condensation domain"/>
    <property type="match status" value="1"/>
</dbReference>
<dbReference type="GO" id="GO:0031177">
    <property type="term" value="F:phosphopantetheine binding"/>
    <property type="evidence" value="ECO:0007669"/>
    <property type="project" value="TreeGrafter"/>
</dbReference>
<evidence type="ECO:0000313" key="2">
    <source>
        <dbReference type="EMBL" id="RDI60421.1"/>
    </source>
</evidence>
<name>A0A370HR34_9NOCA</name>
<dbReference type="RefSeq" id="WP_068009173.1">
    <property type="nucleotide sequence ID" value="NZ_QQBC01000015.1"/>
</dbReference>
<dbReference type="Gene3D" id="3.30.559.10">
    <property type="entry name" value="Chloramphenicol acetyltransferase-like domain"/>
    <property type="match status" value="1"/>
</dbReference>
<dbReference type="SUPFAM" id="SSF52777">
    <property type="entry name" value="CoA-dependent acyltransferases"/>
    <property type="match status" value="2"/>
</dbReference>
<dbReference type="Pfam" id="PF00668">
    <property type="entry name" value="Condensation"/>
    <property type="match status" value="1"/>
</dbReference>
<dbReference type="GO" id="GO:0044550">
    <property type="term" value="P:secondary metabolite biosynthetic process"/>
    <property type="evidence" value="ECO:0007669"/>
    <property type="project" value="TreeGrafter"/>
</dbReference>
<organism evidence="2 3">
    <name type="scientific">Nocardia pseudobrasiliensis</name>
    <dbReference type="NCBI Taxonomy" id="45979"/>
    <lineage>
        <taxon>Bacteria</taxon>
        <taxon>Bacillati</taxon>
        <taxon>Actinomycetota</taxon>
        <taxon>Actinomycetes</taxon>
        <taxon>Mycobacteriales</taxon>
        <taxon>Nocardiaceae</taxon>
        <taxon>Nocardia</taxon>
    </lineage>
</organism>
<accession>A0A370HR34</accession>
<protein>
    <submittedName>
        <fullName evidence="2">Condensation domain-containing protein</fullName>
    </submittedName>
</protein>
<dbReference type="STRING" id="1210086.GCA_001613105_07802"/>
<reference evidence="2 3" key="1">
    <citation type="submission" date="2018-07" db="EMBL/GenBank/DDBJ databases">
        <title>Genomic Encyclopedia of Type Strains, Phase IV (KMG-IV): sequencing the most valuable type-strain genomes for metagenomic binning, comparative biology and taxonomic classification.</title>
        <authorList>
            <person name="Goeker M."/>
        </authorList>
    </citation>
    <scope>NUCLEOTIDE SEQUENCE [LARGE SCALE GENOMIC DNA]</scope>
    <source>
        <strain evidence="2 3">DSM 44290</strain>
    </source>
</reference>
<dbReference type="GO" id="GO:0008610">
    <property type="term" value="P:lipid biosynthetic process"/>
    <property type="evidence" value="ECO:0007669"/>
    <property type="project" value="UniProtKB-ARBA"/>
</dbReference>
<dbReference type="GO" id="GO:0005737">
    <property type="term" value="C:cytoplasm"/>
    <property type="evidence" value="ECO:0007669"/>
    <property type="project" value="TreeGrafter"/>
</dbReference>
<dbReference type="Proteomes" id="UP000254869">
    <property type="component" value="Unassembled WGS sequence"/>
</dbReference>
<dbReference type="InterPro" id="IPR001242">
    <property type="entry name" value="Condensation_dom"/>
</dbReference>
<dbReference type="PANTHER" id="PTHR45527:SF1">
    <property type="entry name" value="FATTY ACID SYNTHASE"/>
    <property type="match status" value="1"/>
</dbReference>
<comment type="caution">
    <text evidence="2">The sequence shown here is derived from an EMBL/GenBank/DDBJ whole genome shotgun (WGS) entry which is preliminary data.</text>
</comment>
<dbReference type="EMBL" id="QQBC01000015">
    <property type="protein sequence ID" value="RDI60421.1"/>
    <property type="molecule type" value="Genomic_DNA"/>
</dbReference>
<keyword evidence="3" id="KW-1185">Reference proteome</keyword>
<dbReference type="GO" id="GO:0003824">
    <property type="term" value="F:catalytic activity"/>
    <property type="evidence" value="ECO:0007669"/>
    <property type="project" value="InterPro"/>
</dbReference>
<sequence length="474" mass="52022">MEYTILSHFDIRPGTLTLWSAVRAPGTEWKPDDRPLTCVHEKYHRNFDATEPLPGRGRWIGTIFEMDAAFDARAVRDLVWAWHARHEGLRTTVADSESGAGRLTCAALDVDIVHERVPVVSASAELNDFLREVMEERLSPLVWPHVVIATVEHRDTDNFTVLVGADHSVMDAYSQVLIVTELRALYRALLDGTSLPHSDTFASPADYALVERQAAAALTTECAATEVWRNFLSPAEGRFPRFAPPVAAVEDTAGQPQTSVSRWLLTDTEIAATEEAAAALGHRPTTAVFAALALASCRLSGNPEFRTIMPVATRPHKRWAESMGWFVNIVPLAIPVPGGANYRDALVATDTALRHAKAATLAPAERIFELLDVADRPKFAVSYVDIRRLPDNEIITGLRGRALRADSYSDDEVYFWVVRAAEGLNISARFPAGYSAAVLQRFIDEFTAILREFGEAETVVPEVALTVVAGQGAA</sequence>
<feature type="domain" description="Condensation" evidence="1">
    <location>
        <begin position="63"/>
        <end position="375"/>
    </location>
</feature>
<proteinExistence type="predicted"/>
<dbReference type="AlphaFoldDB" id="A0A370HR34"/>
<dbReference type="GO" id="GO:0043041">
    <property type="term" value="P:amino acid activation for nonribosomal peptide biosynthetic process"/>
    <property type="evidence" value="ECO:0007669"/>
    <property type="project" value="TreeGrafter"/>
</dbReference>
<evidence type="ECO:0000313" key="3">
    <source>
        <dbReference type="Proteomes" id="UP000254869"/>
    </source>
</evidence>
<gene>
    <name evidence="2" type="ORF">DFR76_11549</name>
</gene>